<feature type="compositionally biased region" description="Low complexity" evidence="1">
    <location>
        <begin position="124"/>
        <end position="150"/>
    </location>
</feature>
<accession>A0A7Y4IE74</accession>
<gene>
    <name evidence="2" type="ORF">HNV28_04685</name>
</gene>
<dbReference type="AlphaFoldDB" id="A0A7Y4IE74"/>
<sequence length="162" mass="17079">MLLALLGGSDPRKGAQLSLQWPHLDLQVAGLIGVAGSGETTSTSNIEDAKDGQRWVLTQEPGEALRIAPASEQASGCDINLCPRPFLCVAVVPKRVEREGRVDRSQMSRHEPWALSLGASNPLRATAPSSARTPPPAGSASPSHRSLVSSSPGAVFRLTLLR</sequence>
<evidence type="ECO:0000313" key="3">
    <source>
        <dbReference type="Proteomes" id="UP000533080"/>
    </source>
</evidence>
<evidence type="ECO:0000313" key="2">
    <source>
        <dbReference type="EMBL" id="NOJ77642.1"/>
    </source>
</evidence>
<protein>
    <submittedName>
        <fullName evidence="2">Uncharacterized protein</fullName>
    </submittedName>
</protein>
<feature type="region of interest" description="Disordered" evidence="1">
    <location>
        <begin position="99"/>
        <end position="150"/>
    </location>
</feature>
<dbReference type="Proteomes" id="UP000533080">
    <property type="component" value="Unassembled WGS sequence"/>
</dbReference>
<comment type="caution">
    <text evidence="2">The sequence shown here is derived from an EMBL/GenBank/DDBJ whole genome shotgun (WGS) entry which is preliminary data.</text>
</comment>
<proteinExistence type="predicted"/>
<organism evidence="2 3">
    <name type="scientific">Myxococcus xanthus</name>
    <dbReference type="NCBI Taxonomy" id="34"/>
    <lineage>
        <taxon>Bacteria</taxon>
        <taxon>Pseudomonadati</taxon>
        <taxon>Myxococcota</taxon>
        <taxon>Myxococcia</taxon>
        <taxon>Myxococcales</taxon>
        <taxon>Cystobacterineae</taxon>
        <taxon>Myxococcaceae</taxon>
        <taxon>Myxococcus</taxon>
    </lineage>
</organism>
<feature type="compositionally biased region" description="Basic and acidic residues" evidence="1">
    <location>
        <begin position="99"/>
        <end position="112"/>
    </location>
</feature>
<reference evidence="2 3" key="1">
    <citation type="submission" date="2020-05" db="EMBL/GenBank/DDBJ databases">
        <authorList>
            <person name="Whitworth D."/>
        </authorList>
    </citation>
    <scope>NUCLEOTIDE SEQUENCE [LARGE SCALE GENOMIC DNA]</scope>
    <source>
        <strain evidence="2 3">AM005</strain>
    </source>
</reference>
<dbReference type="EMBL" id="JABFNT010000010">
    <property type="protein sequence ID" value="NOJ77642.1"/>
    <property type="molecule type" value="Genomic_DNA"/>
</dbReference>
<name>A0A7Y4IE74_MYXXA</name>
<evidence type="ECO:0000256" key="1">
    <source>
        <dbReference type="SAM" id="MobiDB-lite"/>
    </source>
</evidence>